<dbReference type="Pfam" id="PF00069">
    <property type="entry name" value="Pkinase"/>
    <property type="match status" value="1"/>
</dbReference>
<dbReference type="Pfam" id="PF08263">
    <property type="entry name" value="LRRNT_2"/>
    <property type="match status" value="1"/>
</dbReference>
<proteinExistence type="predicted"/>
<dbReference type="CDD" id="cd14066">
    <property type="entry name" value="STKc_IRAK"/>
    <property type="match status" value="1"/>
</dbReference>
<keyword evidence="7" id="KW-0547">Nucleotide-binding</keyword>
<evidence type="ECO:0000256" key="2">
    <source>
        <dbReference type="ARBA" id="ARBA00022553"/>
    </source>
</evidence>
<feature type="signal peptide" evidence="14">
    <location>
        <begin position="1"/>
        <end position="19"/>
    </location>
</feature>
<keyword evidence="17" id="KW-1185">Reference proteome</keyword>
<keyword evidence="2" id="KW-0597">Phosphoprotein</keyword>
<keyword evidence="6" id="KW-0677">Repeat</keyword>
<dbReference type="PANTHER" id="PTHR48007">
    <property type="entry name" value="LEUCINE-RICH REPEAT RECEPTOR-LIKE PROTEIN KINASE PXC1"/>
    <property type="match status" value="1"/>
</dbReference>
<dbReference type="SMART" id="SM00369">
    <property type="entry name" value="LRR_TYP"/>
    <property type="match status" value="3"/>
</dbReference>
<dbReference type="GO" id="GO:0004672">
    <property type="term" value="F:protein kinase activity"/>
    <property type="evidence" value="ECO:0007669"/>
    <property type="project" value="InterPro"/>
</dbReference>
<dbReference type="AlphaFoldDB" id="A0A6A1VEF3"/>
<gene>
    <name evidence="16" type="ORF">CJ030_MR6G021568</name>
</gene>
<evidence type="ECO:0000256" key="3">
    <source>
        <dbReference type="ARBA" id="ARBA00022614"/>
    </source>
</evidence>
<evidence type="ECO:0000256" key="8">
    <source>
        <dbReference type="ARBA" id="ARBA00022840"/>
    </source>
</evidence>
<dbReference type="GO" id="GO:0016020">
    <property type="term" value="C:membrane"/>
    <property type="evidence" value="ECO:0007669"/>
    <property type="project" value="UniProtKB-SubCell"/>
</dbReference>
<evidence type="ECO:0000256" key="14">
    <source>
        <dbReference type="SAM" id="SignalP"/>
    </source>
</evidence>
<dbReference type="EMBL" id="RXIC02000024">
    <property type="protein sequence ID" value="KAB1211242.1"/>
    <property type="molecule type" value="Genomic_DNA"/>
</dbReference>
<keyword evidence="12" id="KW-0325">Glycoprotein</keyword>
<dbReference type="PROSITE" id="PS50011">
    <property type="entry name" value="PROTEIN_KINASE_DOM"/>
    <property type="match status" value="1"/>
</dbReference>
<dbReference type="GO" id="GO:0005524">
    <property type="term" value="F:ATP binding"/>
    <property type="evidence" value="ECO:0007669"/>
    <property type="project" value="UniProtKB-KW"/>
</dbReference>
<name>A0A6A1VEF3_9ROSI</name>
<dbReference type="OrthoDB" id="4062651at2759"/>
<dbReference type="SUPFAM" id="SSF52058">
    <property type="entry name" value="L domain-like"/>
    <property type="match status" value="1"/>
</dbReference>
<dbReference type="Pfam" id="PF00560">
    <property type="entry name" value="LRR_1"/>
    <property type="match status" value="6"/>
</dbReference>
<keyword evidence="4 13" id="KW-0812">Transmembrane</keyword>
<dbReference type="InterPro" id="IPR013210">
    <property type="entry name" value="LRR_N_plant-typ"/>
</dbReference>
<feature type="domain" description="Protein kinase" evidence="15">
    <location>
        <begin position="401"/>
        <end position="696"/>
    </location>
</feature>
<dbReference type="InterPro" id="IPR003591">
    <property type="entry name" value="Leu-rich_rpt_typical-subtyp"/>
</dbReference>
<dbReference type="FunFam" id="3.80.10.10:FF:000722">
    <property type="entry name" value="Leucine-rich repeat receptor-like protein kinase"/>
    <property type="match status" value="1"/>
</dbReference>
<keyword evidence="8" id="KW-0067">ATP-binding</keyword>
<keyword evidence="10 13" id="KW-0472">Membrane</keyword>
<evidence type="ECO:0000313" key="16">
    <source>
        <dbReference type="EMBL" id="KAB1211242.1"/>
    </source>
</evidence>
<dbReference type="InterPro" id="IPR000719">
    <property type="entry name" value="Prot_kinase_dom"/>
</dbReference>
<keyword evidence="11" id="KW-0675">Receptor</keyword>
<dbReference type="PANTHER" id="PTHR48007:SF83">
    <property type="entry name" value="PROTEIN KINASE DOMAIN-CONTAINING PROTEIN"/>
    <property type="match status" value="1"/>
</dbReference>
<dbReference type="Gene3D" id="3.80.10.10">
    <property type="entry name" value="Ribonuclease Inhibitor"/>
    <property type="match status" value="2"/>
</dbReference>
<evidence type="ECO:0000256" key="10">
    <source>
        <dbReference type="ARBA" id="ARBA00023136"/>
    </source>
</evidence>
<organism evidence="16 17">
    <name type="scientific">Morella rubra</name>
    <name type="common">Chinese bayberry</name>
    <dbReference type="NCBI Taxonomy" id="262757"/>
    <lineage>
        <taxon>Eukaryota</taxon>
        <taxon>Viridiplantae</taxon>
        <taxon>Streptophyta</taxon>
        <taxon>Embryophyta</taxon>
        <taxon>Tracheophyta</taxon>
        <taxon>Spermatophyta</taxon>
        <taxon>Magnoliopsida</taxon>
        <taxon>eudicotyledons</taxon>
        <taxon>Gunneridae</taxon>
        <taxon>Pentapetalae</taxon>
        <taxon>rosids</taxon>
        <taxon>fabids</taxon>
        <taxon>Fagales</taxon>
        <taxon>Myricaceae</taxon>
        <taxon>Morella</taxon>
    </lineage>
</organism>
<protein>
    <recommendedName>
        <fullName evidence="15">Protein kinase domain-containing protein</fullName>
    </recommendedName>
</protein>
<comment type="caution">
    <text evidence="16">The sequence shown here is derived from an EMBL/GenBank/DDBJ whole genome shotgun (WGS) entry which is preliminary data.</text>
</comment>
<evidence type="ECO:0000259" key="15">
    <source>
        <dbReference type="PROSITE" id="PS50011"/>
    </source>
</evidence>
<evidence type="ECO:0000256" key="6">
    <source>
        <dbReference type="ARBA" id="ARBA00022737"/>
    </source>
</evidence>
<dbReference type="Gene3D" id="3.30.200.20">
    <property type="entry name" value="Phosphorylase Kinase, domain 1"/>
    <property type="match status" value="1"/>
</dbReference>
<dbReference type="Proteomes" id="UP000516437">
    <property type="component" value="Chromosome 6"/>
</dbReference>
<evidence type="ECO:0000313" key="17">
    <source>
        <dbReference type="Proteomes" id="UP000516437"/>
    </source>
</evidence>
<keyword evidence="3" id="KW-0433">Leucine-rich repeat</keyword>
<accession>A0A6A1VEF3</accession>
<dbReference type="SUPFAM" id="SSF56112">
    <property type="entry name" value="Protein kinase-like (PK-like)"/>
    <property type="match status" value="1"/>
</dbReference>
<dbReference type="Gene3D" id="1.10.510.10">
    <property type="entry name" value="Transferase(Phosphotransferase) domain 1"/>
    <property type="match status" value="1"/>
</dbReference>
<evidence type="ECO:0000256" key="13">
    <source>
        <dbReference type="SAM" id="Phobius"/>
    </source>
</evidence>
<reference evidence="16 17" key="1">
    <citation type="journal article" date="2019" name="Plant Biotechnol. J.">
        <title>The red bayberry genome and genetic basis of sex determination.</title>
        <authorList>
            <person name="Jia H.M."/>
            <person name="Jia H.J."/>
            <person name="Cai Q.L."/>
            <person name="Wang Y."/>
            <person name="Zhao H.B."/>
            <person name="Yang W.F."/>
            <person name="Wang G.Y."/>
            <person name="Li Y.H."/>
            <person name="Zhan D.L."/>
            <person name="Shen Y.T."/>
            <person name="Niu Q.F."/>
            <person name="Chang L."/>
            <person name="Qiu J."/>
            <person name="Zhao L."/>
            <person name="Xie H.B."/>
            <person name="Fu W.Y."/>
            <person name="Jin J."/>
            <person name="Li X.W."/>
            <person name="Jiao Y."/>
            <person name="Zhou C.C."/>
            <person name="Tu T."/>
            <person name="Chai C.Y."/>
            <person name="Gao J.L."/>
            <person name="Fan L.J."/>
            <person name="van de Weg E."/>
            <person name="Wang J.Y."/>
            <person name="Gao Z.S."/>
        </authorList>
    </citation>
    <scope>NUCLEOTIDE SEQUENCE [LARGE SCALE GENOMIC DNA]</scope>
    <source>
        <tissue evidence="16">Leaves</tissue>
    </source>
</reference>
<evidence type="ECO:0000256" key="9">
    <source>
        <dbReference type="ARBA" id="ARBA00022989"/>
    </source>
</evidence>
<dbReference type="InterPro" id="IPR001611">
    <property type="entry name" value="Leu-rich_rpt"/>
</dbReference>
<evidence type="ECO:0000256" key="4">
    <source>
        <dbReference type="ARBA" id="ARBA00022692"/>
    </source>
</evidence>
<evidence type="ECO:0000256" key="11">
    <source>
        <dbReference type="ARBA" id="ARBA00023170"/>
    </source>
</evidence>
<comment type="subcellular location">
    <subcellularLocation>
        <location evidence="1">Membrane</location>
        <topology evidence="1">Single-pass type I membrane protein</topology>
    </subcellularLocation>
</comment>
<sequence length="709" mass="77706">MDLQIMFLAFLICNYFARAGSVDEEGLALLSFKQSIKDSTNGYLNNWNASDISPCSWDGVTCKEEKVVSLTVPNGKLVGFIPPALGKLSALRHVNLGNNKLFGSLPAEFFNATEIQTLVLSGNSLSAPIPPEIGKLKNLLTLDLSQNSFNGSIPSSLVQCKRLKILILGQNSLSGSLPDTFGTSLMTLQRVNLSFNRLCGSIPDSMGNLSSLKETLDLSNNFFNGAIPASLGSLPERVFIDLRYNNLSGQIPQIGALSNIGPTAFVGNSLLCGTPLKVSCSSSISDSQSLLHSPSQNSDGSSGKNGKGNDSRLGILITVVGSVMVGVSLIWLLVSYGCRKISACAACVEVSGGSFEKALMVRKEFFCFAKDNPETLSEHIEQYNFVQLEQEPNFDLDQLLKGSTFVLGKSGTGIVYKVVLEDGPILAVRRVGEDEGSQRFREFQAEVEAIGKVRHPNIVSLRAYCWSVHEKLLIYEYIPNGDLGTAIHGKAGIVPFKPLSWPFRLRIIKGLAKALAHLHEYSPKKYVHGNLKPSNVLLGHKMETHISDFGLRRLLNTDRGFKMEETTKVTPQRNSPYEFLPTSPTLTVSSSYQAPEASKSPKPSQKWDVYSYGVILLEIICGKFPVIKMGSQEIDLVQWIQLAVEERTPFSHILDPFMAHDSDNEEEIVAAVKIALACVDKSPERRPSMRYVSDYLERWASSTYEGSNT</sequence>
<feature type="chain" id="PRO_5025462879" description="Protein kinase domain-containing protein" evidence="14">
    <location>
        <begin position="20"/>
        <end position="709"/>
    </location>
</feature>
<keyword evidence="9 13" id="KW-1133">Transmembrane helix</keyword>
<dbReference type="FunFam" id="3.80.10.10:FF:000101">
    <property type="entry name" value="LRR receptor-like serine/threonine-protein kinase ERECTA"/>
    <property type="match status" value="1"/>
</dbReference>
<dbReference type="InterPro" id="IPR011009">
    <property type="entry name" value="Kinase-like_dom_sf"/>
</dbReference>
<dbReference type="InterPro" id="IPR046959">
    <property type="entry name" value="PRK1-6/SRF4-like"/>
</dbReference>
<feature type="transmembrane region" description="Helical" evidence="13">
    <location>
        <begin position="313"/>
        <end position="334"/>
    </location>
</feature>
<evidence type="ECO:0000256" key="12">
    <source>
        <dbReference type="ARBA" id="ARBA00023180"/>
    </source>
</evidence>
<keyword evidence="5 14" id="KW-0732">Signal</keyword>
<evidence type="ECO:0000256" key="1">
    <source>
        <dbReference type="ARBA" id="ARBA00004479"/>
    </source>
</evidence>
<dbReference type="InterPro" id="IPR032675">
    <property type="entry name" value="LRR_dom_sf"/>
</dbReference>
<evidence type="ECO:0000256" key="7">
    <source>
        <dbReference type="ARBA" id="ARBA00022741"/>
    </source>
</evidence>
<evidence type="ECO:0000256" key="5">
    <source>
        <dbReference type="ARBA" id="ARBA00022729"/>
    </source>
</evidence>